<dbReference type="EMBL" id="VSRR010077619">
    <property type="protein sequence ID" value="MPC88373.1"/>
    <property type="molecule type" value="Genomic_DNA"/>
</dbReference>
<gene>
    <name evidence="1" type="ORF">E2C01_083275</name>
</gene>
<dbReference type="Proteomes" id="UP000324222">
    <property type="component" value="Unassembled WGS sequence"/>
</dbReference>
<reference evidence="1 2" key="1">
    <citation type="submission" date="2019-05" db="EMBL/GenBank/DDBJ databases">
        <title>Another draft genome of Portunus trituberculatus and its Hox gene families provides insights of decapod evolution.</title>
        <authorList>
            <person name="Jeong J.-H."/>
            <person name="Song I."/>
            <person name="Kim S."/>
            <person name="Choi T."/>
            <person name="Kim D."/>
            <person name="Ryu S."/>
            <person name="Kim W."/>
        </authorList>
    </citation>
    <scope>NUCLEOTIDE SEQUENCE [LARGE SCALE GENOMIC DNA]</scope>
    <source>
        <tissue evidence="1">Muscle</tissue>
    </source>
</reference>
<protein>
    <submittedName>
        <fullName evidence="1">Uncharacterized protein</fullName>
    </submittedName>
</protein>
<name>A0A5B7J1J4_PORTR</name>
<dbReference type="AlphaFoldDB" id="A0A5B7J1J4"/>
<sequence length="234" mass="24523">MCDSLPFLLFGVISESASVLLFHLFGESLPGLLLYLAGESPCPLALLVPWRSLSGLAGDREDWRLAPTIVSLPSYVMFSSASLISAGSSLRFPCLPLPKCLSFTRGRAGGVCGVLRSRIGVGRGHASGLCGRGRVGDEGGRGRGRRVARILKHCGGPAGGVSSRLPPPAPPSEPRFCALWCERAGRVGLQGGRRGWYELVRGGEAVKGLGLGGGGCGKESLVVVVEGVEWMRLL</sequence>
<evidence type="ECO:0000313" key="2">
    <source>
        <dbReference type="Proteomes" id="UP000324222"/>
    </source>
</evidence>
<accession>A0A5B7J1J4</accession>
<keyword evidence="2" id="KW-1185">Reference proteome</keyword>
<organism evidence="1 2">
    <name type="scientific">Portunus trituberculatus</name>
    <name type="common">Swimming crab</name>
    <name type="synonym">Neptunus trituberculatus</name>
    <dbReference type="NCBI Taxonomy" id="210409"/>
    <lineage>
        <taxon>Eukaryota</taxon>
        <taxon>Metazoa</taxon>
        <taxon>Ecdysozoa</taxon>
        <taxon>Arthropoda</taxon>
        <taxon>Crustacea</taxon>
        <taxon>Multicrustacea</taxon>
        <taxon>Malacostraca</taxon>
        <taxon>Eumalacostraca</taxon>
        <taxon>Eucarida</taxon>
        <taxon>Decapoda</taxon>
        <taxon>Pleocyemata</taxon>
        <taxon>Brachyura</taxon>
        <taxon>Eubrachyura</taxon>
        <taxon>Portunoidea</taxon>
        <taxon>Portunidae</taxon>
        <taxon>Portuninae</taxon>
        <taxon>Portunus</taxon>
    </lineage>
</organism>
<comment type="caution">
    <text evidence="1">The sequence shown here is derived from an EMBL/GenBank/DDBJ whole genome shotgun (WGS) entry which is preliminary data.</text>
</comment>
<evidence type="ECO:0000313" key="1">
    <source>
        <dbReference type="EMBL" id="MPC88373.1"/>
    </source>
</evidence>
<proteinExistence type="predicted"/>